<accession>A0A3Q2CQ93</accession>
<keyword evidence="3" id="KW-1185">Reference proteome</keyword>
<sequence>MLLLINSGSYHGVSMPGSPSNISRNDAALQQVVLTAAADFNKRSNDAFLFKPSAISTAQRQVPLTSLVAMVMHSTTLSTRFYKAGLLKTLTFPFHREFPHPVSVAIVTSSQS</sequence>
<name>A0A3Q2CQ93_CYPVA</name>
<dbReference type="PANTHER" id="PTHR47141:SF1">
    <property type="entry name" value="CYSTATIN-F"/>
    <property type="match status" value="1"/>
</dbReference>
<dbReference type="GO" id="GO:0004869">
    <property type="term" value="F:cysteine-type endopeptidase inhibitor activity"/>
    <property type="evidence" value="ECO:0007669"/>
    <property type="project" value="InterPro"/>
</dbReference>
<dbReference type="Ensembl" id="ENSCVAT00000002982.1">
    <property type="protein sequence ID" value="ENSCVAP00000007634.1"/>
    <property type="gene ID" value="ENSCVAG00000009303.1"/>
</dbReference>
<proteinExistence type="predicted"/>
<dbReference type="InterPro" id="IPR000010">
    <property type="entry name" value="Cystatin_dom"/>
</dbReference>
<evidence type="ECO:0000313" key="3">
    <source>
        <dbReference type="Proteomes" id="UP000265020"/>
    </source>
</evidence>
<dbReference type="InterPro" id="IPR046350">
    <property type="entry name" value="Cystatin_sf"/>
</dbReference>
<dbReference type="GO" id="GO:0006955">
    <property type="term" value="P:immune response"/>
    <property type="evidence" value="ECO:0007669"/>
    <property type="project" value="InterPro"/>
</dbReference>
<evidence type="ECO:0000259" key="1">
    <source>
        <dbReference type="Pfam" id="PF00031"/>
    </source>
</evidence>
<dbReference type="GO" id="GO:0005770">
    <property type="term" value="C:late endosome"/>
    <property type="evidence" value="ECO:0007669"/>
    <property type="project" value="TreeGrafter"/>
</dbReference>
<dbReference type="SUPFAM" id="SSF54403">
    <property type="entry name" value="Cystatin/monellin"/>
    <property type="match status" value="1"/>
</dbReference>
<dbReference type="Gene3D" id="3.10.450.10">
    <property type="match status" value="1"/>
</dbReference>
<dbReference type="GO" id="GO:0005794">
    <property type="term" value="C:Golgi apparatus"/>
    <property type="evidence" value="ECO:0007669"/>
    <property type="project" value="TreeGrafter"/>
</dbReference>
<dbReference type="GO" id="GO:1903979">
    <property type="term" value="P:negative regulation of microglial cell activation"/>
    <property type="evidence" value="ECO:0007669"/>
    <property type="project" value="TreeGrafter"/>
</dbReference>
<reference evidence="2" key="1">
    <citation type="submission" date="2025-08" db="UniProtKB">
        <authorList>
            <consortium name="Ensembl"/>
        </authorList>
    </citation>
    <scope>IDENTIFICATION</scope>
</reference>
<feature type="domain" description="Cystatin" evidence="1">
    <location>
        <begin position="17"/>
        <end position="62"/>
    </location>
</feature>
<dbReference type="GO" id="GO:0005615">
    <property type="term" value="C:extracellular space"/>
    <property type="evidence" value="ECO:0007669"/>
    <property type="project" value="TreeGrafter"/>
</dbReference>
<evidence type="ECO:0000313" key="2">
    <source>
        <dbReference type="Ensembl" id="ENSCVAP00000007634.1"/>
    </source>
</evidence>
<dbReference type="PANTHER" id="PTHR47141">
    <property type="entry name" value="CYSTATIN-F"/>
    <property type="match status" value="1"/>
</dbReference>
<organism evidence="2 3">
    <name type="scientific">Cyprinodon variegatus</name>
    <name type="common">Sheepshead minnow</name>
    <dbReference type="NCBI Taxonomy" id="28743"/>
    <lineage>
        <taxon>Eukaryota</taxon>
        <taxon>Metazoa</taxon>
        <taxon>Chordata</taxon>
        <taxon>Craniata</taxon>
        <taxon>Vertebrata</taxon>
        <taxon>Euteleostomi</taxon>
        <taxon>Actinopterygii</taxon>
        <taxon>Neopterygii</taxon>
        <taxon>Teleostei</taxon>
        <taxon>Neoteleostei</taxon>
        <taxon>Acanthomorphata</taxon>
        <taxon>Ovalentaria</taxon>
        <taxon>Atherinomorphae</taxon>
        <taxon>Cyprinodontiformes</taxon>
        <taxon>Cyprinodontidae</taxon>
        <taxon>Cyprinodon</taxon>
    </lineage>
</organism>
<reference evidence="2" key="2">
    <citation type="submission" date="2025-09" db="UniProtKB">
        <authorList>
            <consortium name="Ensembl"/>
        </authorList>
    </citation>
    <scope>IDENTIFICATION</scope>
</reference>
<dbReference type="GeneTree" id="ENSGT00940000178738"/>
<dbReference type="AlphaFoldDB" id="A0A3Q2CQ93"/>
<dbReference type="GO" id="GO:0005764">
    <property type="term" value="C:lysosome"/>
    <property type="evidence" value="ECO:0007669"/>
    <property type="project" value="TreeGrafter"/>
</dbReference>
<dbReference type="Proteomes" id="UP000265020">
    <property type="component" value="Unassembled WGS sequence"/>
</dbReference>
<dbReference type="GO" id="GO:0005783">
    <property type="term" value="C:endoplasmic reticulum"/>
    <property type="evidence" value="ECO:0007669"/>
    <property type="project" value="TreeGrafter"/>
</dbReference>
<dbReference type="InterPro" id="IPR042886">
    <property type="entry name" value="Cystatin-F"/>
</dbReference>
<protein>
    <recommendedName>
        <fullName evidence="1">Cystatin domain-containing protein</fullName>
    </recommendedName>
</protein>
<dbReference type="Pfam" id="PF00031">
    <property type="entry name" value="Cystatin"/>
    <property type="match status" value="1"/>
</dbReference>
<dbReference type="GO" id="GO:0031643">
    <property type="term" value="P:positive regulation of myelination"/>
    <property type="evidence" value="ECO:0007669"/>
    <property type="project" value="TreeGrafter"/>
</dbReference>
<dbReference type="STRING" id="28743.ENSCVAP00000007634"/>